<evidence type="ECO:0000259" key="2">
    <source>
        <dbReference type="PROSITE" id="PS50222"/>
    </source>
</evidence>
<dbReference type="InterPro" id="IPR000595">
    <property type="entry name" value="cNMP-bd_dom"/>
</dbReference>
<dbReference type="PANTHER" id="PTHR23011">
    <property type="entry name" value="CYCLIC NUCLEOTIDE-BINDING DOMAIN CONTAINING PROTEIN"/>
    <property type="match status" value="1"/>
</dbReference>
<dbReference type="EMBL" id="JAFCMP010000543">
    <property type="protein sequence ID" value="KAG5175931.1"/>
    <property type="molecule type" value="Genomic_DNA"/>
</dbReference>
<organism evidence="3 4">
    <name type="scientific">Tribonema minus</name>
    <dbReference type="NCBI Taxonomy" id="303371"/>
    <lineage>
        <taxon>Eukaryota</taxon>
        <taxon>Sar</taxon>
        <taxon>Stramenopiles</taxon>
        <taxon>Ochrophyta</taxon>
        <taxon>PX clade</taxon>
        <taxon>Xanthophyceae</taxon>
        <taxon>Tribonematales</taxon>
        <taxon>Tribonemataceae</taxon>
        <taxon>Tribonema</taxon>
    </lineage>
</organism>
<keyword evidence="4" id="KW-1185">Reference proteome</keyword>
<dbReference type="InterPro" id="IPR011992">
    <property type="entry name" value="EF-hand-dom_pair"/>
</dbReference>
<feature type="domain" description="Cyclic nucleotide-binding" evidence="1">
    <location>
        <begin position="174"/>
        <end position="292"/>
    </location>
</feature>
<evidence type="ECO:0000313" key="4">
    <source>
        <dbReference type="Proteomes" id="UP000664859"/>
    </source>
</evidence>
<dbReference type="SMART" id="SM00100">
    <property type="entry name" value="cNMP"/>
    <property type="match status" value="1"/>
</dbReference>
<dbReference type="InterPro" id="IPR018490">
    <property type="entry name" value="cNMP-bd_dom_sf"/>
</dbReference>
<proteinExistence type="predicted"/>
<dbReference type="CDD" id="cd00038">
    <property type="entry name" value="CAP_ED"/>
    <property type="match status" value="1"/>
</dbReference>
<comment type="caution">
    <text evidence="3">The sequence shown here is derived from an EMBL/GenBank/DDBJ whole genome shotgun (WGS) entry which is preliminary data.</text>
</comment>
<dbReference type="Pfam" id="PF00027">
    <property type="entry name" value="cNMP_binding"/>
    <property type="match status" value="1"/>
</dbReference>
<dbReference type="SUPFAM" id="SSF47473">
    <property type="entry name" value="EF-hand"/>
    <property type="match status" value="1"/>
</dbReference>
<feature type="domain" description="Cyclic nucleotide-binding" evidence="1">
    <location>
        <begin position="314"/>
        <end position="400"/>
    </location>
</feature>
<dbReference type="OrthoDB" id="2021138at2759"/>
<dbReference type="InterPro" id="IPR002048">
    <property type="entry name" value="EF_hand_dom"/>
</dbReference>
<accession>A0A836C935</accession>
<reference evidence="3" key="1">
    <citation type="submission" date="2021-02" db="EMBL/GenBank/DDBJ databases">
        <title>First Annotated Genome of the Yellow-green Alga Tribonema minus.</title>
        <authorList>
            <person name="Mahan K.M."/>
        </authorList>
    </citation>
    <scope>NUCLEOTIDE SEQUENCE</scope>
    <source>
        <strain evidence="3">UTEX B ZZ1240</strain>
    </source>
</reference>
<evidence type="ECO:0000259" key="1">
    <source>
        <dbReference type="PROSITE" id="PS50042"/>
    </source>
</evidence>
<name>A0A836C935_9STRA</name>
<dbReference type="SUPFAM" id="SSF51206">
    <property type="entry name" value="cAMP-binding domain-like"/>
    <property type="match status" value="2"/>
</dbReference>
<gene>
    <name evidence="3" type="ORF">JKP88DRAFT_171919</name>
</gene>
<dbReference type="GO" id="GO:0005509">
    <property type="term" value="F:calcium ion binding"/>
    <property type="evidence" value="ECO:0007669"/>
    <property type="project" value="InterPro"/>
</dbReference>
<dbReference type="Proteomes" id="UP000664859">
    <property type="component" value="Unassembled WGS sequence"/>
</dbReference>
<dbReference type="InterPro" id="IPR014710">
    <property type="entry name" value="RmlC-like_jellyroll"/>
</dbReference>
<feature type="domain" description="EF-hand" evidence="2">
    <location>
        <begin position="63"/>
        <end position="98"/>
    </location>
</feature>
<dbReference type="AlphaFoldDB" id="A0A836C935"/>
<protein>
    <submittedName>
        <fullName evidence="3">Uncharacterized protein</fullName>
    </submittedName>
</protein>
<sequence>MQKHLTGKSDPVDTVIAINKLTSFMEQRRKRLVQLLRGFESGGRGKVLHRDLYLAISNLPVQLTSQQFLALLNFADSEGTGRISIKNFCSMVQVLQQRLKEGFMGHDALELPKDTVFPNWLISRADFQLVFSRFLTAGGRDLQSATENSLRKNPFERVHEDLQYIANWLSQSPALQALGAQRCLEFASVVRMEDHAPGHVVFAQGSISDAFYVVHSGSVDVEIDGVWVANLAAGATFGEMGLDSNAARIATIRASQAFAVTSVVNIRLTDYKHIMSKVNAARMARKIDLLSRHCRFGADWSCSKIRAFSYCMAYQRHPLGKVVYDTSEVAHTFYIVASGTAVLQRKLVYRLSNRWPGQSREGGEMRAVQQVITVNLRDVKQGDTFGEDAVLGFDKRQYQVGHWVSVPRMWAHVWCGPHRRFTCMYCTLTRWQPSVQPPLGCILL</sequence>
<dbReference type="PROSITE" id="PS50222">
    <property type="entry name" value="EF_HAND_2"/>
    <property type="match status" value="1"/>
</dbReference>
<evidence type="ECO:0000313" key="3">
    <source>
        <dbReference type="EMBL" id="KAG5175931.1"/>
    </source>
</evidence>
<dbReference type="PANTHER" id="PTHR23011:SF28">
    <property type="entry name" value="CYCLIC NUCLEOTIDE-BINDING DOMAIN CONTAINING PROTEIN"/>
    <property type="match status" value="1"/>
</dbReference>
<dbReference type="Gene3D" id="2.60.120.10">
    <property type="entry name" value="Jelly Rolls"/>
    <property type="match status" value="2"/>
</dbReference>
<dbReference type="PROSITE" id="PS50042">
    <property type="entry name" value="CNMP_BINDING_3"/>
    <property type="match status" value="2"/>
</dbReference>
<dbReference type="Gene3D" id="1.10.238.10">
    <property type="entry name" value="EF-hand"/>
    <property type="match status" value="1"/>
</dbReference>